<organism evidence="12 13">
    <name type="scientific">Proteiniphilum saccharofermentans</name>
    <dbReference type="NCBI Taxonomy" id="1642647"/>
    <lineage>
        <taxon>Bacteria</taxon>
        <taxon>Pseudomonadati</taxon>
        <taxon>Bacteroidota</taxon>
        <taxon>Bacteroidia</taxon>
        <taxon>Bacteroidales</taxon>
        <taxon>Dysgonomonadaceae</taxon>
        <taxon>Proteiniphilum</taxon>
    </lineage>
</organism>
<dbReference type="PANTHER" id="PTHR43690:SF34">
    <property type="entry name" value="ZINC PROTEASE PQQL-LIKE"/>
    <property type="match status" value="1"/>
</dbReference>
<evidence type="ECO:0000256" key="8">
    <source>
        <dbReference type="RuleBase" id="RU004447"/>
    </source>
</evidence>
<dbReference type="GO" id="GO:0004222">
    <property type="term" value="F:metalloendopeptidase activity"/>
    <property type="evidence" value="ECO:0007669"/>
    <property type="project" value="InterPro"/>
</dbReference>
<dbReference type="Pfam" id="PF05193">
    <property type="entry name" value="Peptidase_M16_C"/>
    <property type="match status" value="2"/>
</dbReference>
<dbReference type="RefSeq" id="WP_076931200.1">
    <property type="nucleotide sequence ID" value="NZ_LT605205.1"/>
</dbReference>
<dbReference type="InterPro" id="IPR050626">
    <property type="entry name" value="Peptidase_M16"/>
</dbReference>
<proteinExistence type="inferred from homology"/>
<dbReference type="PROSITE" id="PS00143">
    <property type="entry name" value="INSULINASE"/>
    <property type="match status" value="1"/>
</dbReference>
<sequence>MRKLFTLLLLAATLVAYAQQNPPLPVDPKVRTGKLENGLTYYIRQNNLPENRADFYIAQKVGSMQEEDNQAGLAHFLEHMAFNGTTNFPGKSMLNYLQDNGIKFGTNINAYTSFDETVYYISNIPTTNKNLVDSALLVLHDWSNAIALEEEELENERGVIREEWRTRGGAQQRLWDQLLPKMYPDSKYANRMPIGSIDVINNFKPEEIRAYYHKWYRPDLQGIIVVGDIDVDEMEQKIKELFSPIRLDEERAEREYYPVPDNKDPIVAIATDKEARNTQIMLFYKHDTMPDEFRNTQMGYITEYILNAAAAMMNQRFAEIIQKPDAPFTSAFAYDDDYFVAKTKAAWTVVAGSAEDKIESALAAMVRETERVKQHGFTASEYEVARTNILKGYEDAYNNRDKQRNSSYSQEYVRAFTDGEPIPGIEFEYQFLQAVAPNIPVEAINQTIQQLIGDENIVIAVTGPDKEGLVYPGEDALLNVLASVQAETIEPYAEEVIDEPLVATPPTPGKIIKAEKDEAMDATVWTLENGMKVILKNTDFKDDQIVMTGTSAGGYSHYGAQDPVNSRLMSNVATLGGVGNFSATDLPKVLAGKTASAHPGISLTTQDFNGSSSIRDFETMLQLVYLYFTAPRQDNDAFQSFIQRMETQLKNQEAEPMVAFSDSVSSALYGDNPLTKRIKADDLKKVNYNRIMEMYAERFSNPGSFVFTFVGNIDEEKVRPVVEQYLASLPGKAEKGEFAKIPMNFREGSFENIFQREMQNPKASVFNTITGKTTRDMKNRILMSMFDQILDIIYTEKVREEEGGTYGVYAGGSISRYPEGQTILQIMFDTDPERMKHLNQIVLNVLKEFAADGPRDSDFAKVKEYMNKSYNENLKENSYWLNILDNKYFYGEDNHTQYIETVNAITKDDLRSFAKALLDQGNLKTIVMMPKITE</sequence>
<evidence type="ECO:0000256" key="4">
    <source>
        <dbReference type="ARBA" id="ARBA00022723"/>
    </source>
</evidence>
<gene>
    <name evidence="12" type="ORF">PSM36_2560</name>
</gene>
<protein>
    <submittedName>
        <fullName evidence="12">Putative Zn-dependent peptidase</fullName>
    </submittedName>
</protein>
<dbReference type="GO" id="GO:0046872">
    <property type="term" value="F:metal ion binding"/>
    <property type="evidence" value="ECO:0007669"/>
    <property type="project" value="UniProtKB-KW"/>
</dbReference>
<evidence type="ECO:0000256" key="7">
    <source>
        <dbReference type="ARBA" id="ARBA00023049"/>
    </source>
</evidence>
<feature type="domain" description="Peptidase M16 C-terminal" evidence="11">
    <location>
        <begin position="686"/>
        <end position="864"/>
    </location>
</feature>
<dbReference type="SUPFAM" id="SSF63411">
    <property type="entry name" value="LuxS/MPP-like metallohydrolase"/>
    <property type="match status" value="4"/>
</dbReference>
<feature type="chain" id="PRO_5013181580" evidence="9">
    <location>
        <begin position="19"/>
        <end position="934"/>
    </location>
</feature>
<feature type="domain" description="Peptidase M16 N-terminal" evidence="10">
    <location>
        <begin position="47"/>
        <end position="182"/>
    </location>
</feature>
<dbReference type="STRING" id="1642647.PSM36_2560"/>
<evidence type="ECO:0000256" key="5">
    <source>
        <dbReference type="ARBA" id="ARBA00022801"/>
    </source>
</evidence>
<keyword evidence="13" id="KW-1185">Reference proteome</keyword>
<dbReference type="GO" id="GO:0006508">
    <property type="term" value="P:proteolysis"/>
    <property type="evidence" value="ECO:0007669"/>
    <property type="project" value="UniProtKB-KW"/>
</dbReference>
<dbReference type="InterPro" id="IPR011765">
    <property type="entry name" value="Pept_M16_N"/>
</dbReference>
<dbReference type="EMBL" id="LT605205">
    <property type="protein sequence ID" value="SCD21361.1"/>
    <property type="molecule type" value="Genomic_DNA"/>
</dbReference>
<evidence type="ECO:0000259" key="10">
    <source>
        <dbReference type="Pfam" id="PF00675"/>
    </source>
</evidence>
<name>A0A1R3T0U2_9BACT</name>
<evidence type="ECO:0000313" key="13">
    <source>
        <dbReference type="Proteomes" id="UP000187464"/>
    </source>
</evidence>
<dbReference type="Pfam" id="PF00675">
    <property type="entry name" value="Peptidase_M16"/>
    <property type="match status" value="1"/>
</dbReference>
<keyword evidence="3" id="KW-0645">Protease</keyword>
<keyword evidence="4" id="KW-0479">Metal-binding</keyword>
<dbReference type="InterPro" id="IPR001431">
    <property type="entry name" value="Pept_M16_Zn_BS"/>
</dbReference>
<evidence type="ECO:0000256" key="6">
    <source>
        <dbReference type="ARBA" id="ARBA00022833"/>
    </source>
</evidence>
<dbReference type="Proteomes" id="UP000187464">
    <property type="component" value="Chromosome I"/>
</dbReference>
<feature type="domain" description="Peptidase M16 C-terminal" evidence="11">
    <location>
        <begin position="203"/>
        <end position="388"/>
    </location>
</feature>
<dbReference type="PANTHER" id="PTHR43690">
    <property type="entry name" value="NARDILYSIN"/>
    <property type="match status" value="1"/>
</dbReference>
<evidence type="ECO:0000256" key="9">
    <source>
        <dbReference type="SAM" id="SignalP"/>
    </source>
</evidence>
<reference evidence="12 13" key="1">
    <citation type="submission" date="2016-08" db="EMBL/GenBank/DDBJ databases">
        <authorList>
            <person name="Seilhamer J.J."/>
        </authorList>
    </citation>
    <scope>NUCLEOTIDE SEQUENCE [LARGE SCALE GENOMIC DNA]</scope>
    <source>
        <strain evidence="12">M3/6</strain>
    </source>
</reference>
<accession>A0A1R3T0U2</accession>
<evidence type="ECO:0000259" key="11">
    <source>
        <dbReference type="Pfam" id="PF05193"/>
    </source>
</evidence>
<evidence type="ECO:0000256" key="2">
    <source>
        <dbReference type="ARBA" id="ARBA00007261"/>
    </source>
</evidence>
<dbReference type="Gene3D" id="3.30.830.10">
    <property type="entry name" value="Metalloenzyme, LuxS/M16 peptidase-like"/>
    <property type="match status" value="4"/>
</dbReference>
<dbReference type="KEGG" id="psac:PSM36_2560"/>
<keyword evidence="9" id="KW-0732">Signal</keyword>
<evidence type="ECO:0000256" key="3">
    <source>
        <dbReference type="ARBA" id="ARBA00022670"/>
    </source>
</evidence>
<evidence type="ECO:0000256" key="1">
    <source>
        <dbReference type="ARBA" id="ARBA00001947"/>
    </source>
</evidence>
<comment type="cofactor">
    <cofactor evidence="1">
        <name>Zn(2+)</name>
        <dbReference type="ChEBI" id="CHEBI:29105"/>
    </cofactor>
</comment>
<keyword evidence="7" id="KW-0482">Metalloprotease</keyword>
<dbReference type="InterPro" id="IPR011249">
    <property type="entry name" value="Metalloenz_LuxS/M16"/>
</dbReference>
<dbReference type="AlphaFoldDB" id="A0A1R3T0U2"/>
<evidence type="ECO:0000313" key="12">
    <source>
        <dbReference type="EMBL" id="SCD21361.1"/>
    </source>
</evidence>
<comment type="similarity">
    <text evidence="2 8">Belongs to the peptidase M16 family.</text>
</comment>
<feature type="signal peptide" evidence="9">
    <location>
        <begin position="1"/>
        <end position="18"/>
    </location>
</feature>
<keyword evidence="6" id="KW-0862">Zinc</keyword>
<keyword evidence="5" id="KW-0378">Hydrolase</keyword>
<dbReference type="InterPro" id="IPR007863">
    <property type="entry name" value="Peptidase_M16_C"/>
</dbReference>